<name>A0A9Q0M873_BLOTA</name>
<evidence type="ECO:0000256" key="12">
    <source>
        <dbReference type="ARBA" id="ARBA00071337"/>
    </source>
</evidence>
<accession>A0A9Q0M873</accession>
<comment type="similarity">
    <text evidence="2">Belongs to the methylmalonyl-CoA epimerase family.</text>
</comment>
<dbReference type="Pfam" id="PF13669">
    <property type="entry name" value="Glyoxalase_4"/>
    <property type="match status" value="1"/>
</dbReference>
<evidence type="ECO:0000256" key="3">
    <source>
        <dbReference type="ARBA" id="ARBA00022692"/>
    </source>
</evidence>
<evidence type="ECO:0000313" key="17">
    <source>
        <dbReference type="Proteomes" id="UP001142055"/>
    </source>
</evidence>
<dbReference type="GO" id="GO:0005739">
    <property type="term" value="C:mitochondrion"/>
    <property type="evidence" value="ECO:0007669"/>
    <property type="project" value="TreeGrafter"/>
</dbReference>
<dbReference type="PANTHER" id="PTHR43048:SF3">
    <property type="entry name" value="METHYLMALONYL-COA EPIMERASE, MITOCHONDRIAL"/>
    <property type="match status" value="1"/>
</dbReference>
<evidence type="ECO:0000256" key="14">
    <source>
        <dbReference type="SAM" id="Phobius"/>
    </source>
</evidence>
<evidence type="ECO:0000259" key="15">
    <source>
        <dbReference type="PROSITE" id="PS51819"/>
    </source>
</evidence>
<organism evidence="16 17">
    <name type="scientific">Blomia tropicalis</name>
    <name type="common">Mite</name>
    <dbReference type="NCBI Taxonomy" id="40697"/>
    <lineage>
        <taxon>Eukaryota</taxon>
        <taxon>Metazoa</taxon>
        <taxon>Ecdysozoa</taxon>
        <taxon>Arthropoda</taxon>
        <taxon>Chelicerata</taxon>
        <taxon>Arachnida</taxon>
        <taxon>Acari</taxon>
        <taxon>Acariformes</taxon>
        <taxon>Sarcoptiformes</taxon>
        <taxon>Astigmata</taxon>
        <taxon>Glycyphagoidea</taxon>
        <taxon>Echimyopodidae</taxon>
        <taxon>Blomia</taxon>
    </lineage>
</organism>
<feature type="transmembrane region" description="Helical" evidence="14">
    <location>
        <begin position="38"/>
        <end position="58"/>
    </location>
</feature>
<dbReference type="InterPro" id="IPR017515">
    <property type="entry name" value="MeMalonyl-CoA_epimerase"/>
</dbReference>
<dbReference type="InterPro" id="IPR029208">
    <property type="entry name" value="COX14"/>
</dbReference>
<evidence type="ECO:0000256" key="10">
    <source>
        <dbReference type="ARBA" id="ARBA00053742"/>
    </source>
</evidence>
<evidence type="ECO:0000256" key="2">
    <source>
        <dbReference type="ARBA" id="ARBA00009308"/>
    </source>
</evidence>
<dbReference type="InterPro" id="IPR029068">
    <property type="entry name" value="Glyas_Bleomycin-R_OHBP_Dase"/>
</dbReference>
<evidence type="ECO:0000256" key="8">
    <source>
        <dbReference type="ARBA" id="ARBA00023285"/>
    </source>
</evidence>
<dbReference type="GO" id="GO:0004493">
    <property type="term" value="F:methylmalonyl-CoA epimerase activity"/>
    <property type="evidence" value="ECO:0007669"/>
    <property type="project" value="UniProtKB-EC"/>
</dbReference>
<dbReference type="GO" id="GO:0046872">
    <property type="term" value="F:metal ion binding"/>
    <property type="evidence" value="ECO:0007669"/>
    <property type="project" value="UniProtKB-KW"/>
</dbReference>
<proteinExistence type="inferred from homology"/>
<dbReference type="EMBL" id="JAPWDV010000002">
    <property type="protein sequence ID" value="KAJ6220679.1"/>
    <property type="molecule type" value="Genomic_DNA"/>
</dbReference>
<reference evidence="16" key="1">
    <citation type="submission" date="2022-12" db="EMBL/GenBank/DDBJ databases">
        <title>Genome assemblies of Blomia tropicalis.</title>
        <authorList>
            <person name="Cui Y."/>
        </authorList>
    </citation>
    <scope>NUCLEOTIDE SEQUENCE</scope>
    <source>
        <tissue evidence="16">Adult mites</tissue>
    </source>
</reference>
<comment type="catalytic activity">
    <reaction evidence="9">
        <text>(R)-methylmalonyl-CoA = (S)-methylmalonyl-CoA</text>
        <dbReference type="Rhea" id="RHEA:20553"/>
        <dbReference type="ChEBI" id="CHEBI:57326"/>
        <dbReference type="ChEBI" id="CHEBI:57327"/>
        <dbReference type="EC" id="5.1.99.1"/>
    </reaction>
    <physiologicalReaction direction="right-to-left" evidence="9">
        <dbReference type="Rhea" id="RHEA:20555"/>
    </physiologicalReaction>
</comment>
<comment type="function">
    <text evidence="10">Methylmalonyl-CoA epimerase involved in propionyl-CoA metabolism.</text>
</comment>
<feature type="domain" description="VOC" evidence="15">
    <location>
        <begin position="104"/>
        <end position="233"/>
    </location>
</feature>
<comment type="subcellular location">
    <subcellularLocation>
        <location evidence="1">Membrane</location>
        <topology evidence="1">Single-pass membrane protein</topology>
    </subcellularLocation>
</comment>
<evidence type="ECO:0000256" key="11">
    <source>
        <dbReference type="ARBA" id="ARBA00066411"/>
    </source>
</evidence>
<keyword evidence="3 14" id="KW-0812">Transmembrane</keyword>
<dbReference type="CDD" id="cd07249">
    <property type="entry name" value="MMCE"/>
    <property type="match status" value="1"/>
</dbReference>
<keyword evidence="4" id="KW-0479">Metal-binding</keyword>
<evidence type="ECO:0000256" key="1">
    <source>
        <dbReference type="ARBA" id="ARBA00004167"/>
    </source>
</evidence>
<protein>
    <recommendedName>
        <fullName evidence="12">Methylmalonyl-CoA epimerase, mitochondrial</fullName>
        <ecNumber evidence="11">5.1.99.1</ecNumber>
    </recommendedName>
    <alternativeName>
        <fullName evidence="13">DL-methylmalonyl-CoA racemase</fullName>
    </alternativeName>
</protein>
<dbReference type="PANTHER" id="PTHR43048">
    <property type="entry name" value="METHYLMALONYL-COA EPIMERASE"/>
    <property type="match status" value="1"/>
</dbReference>
<dbReference type="AlphaFoldDB" id="A0A9Q0M873"/>
<dbReference type="Gene3D" id="3.10.180.10">
    <property type="entry name" value="2,3-Dihydroxybiphenyl 1,2-Dioxygenase, domain 1"/>
    <property type="match status" value="1"/>
</dbReference>
<dbReference type="InterPro" id="IPR037523">
    <property type="entry name" value="VOC_core"/>
</dbReference>
<keyword evidence="6 14" id="KW-0472">Membrane</keyword>
<dbReference type="GO" id="GO:0016020">
    <property type="term" value="C:membrane"/>
    <property type="evidence" value="ECO:0007669"/>
    <property type="project" value="UniProtKB-SubCell"/>
</dbReference>
<comment type="caution">
    <text evidence="16">The sequence shown here is derived from an EMBL/GenBank/DDBJ whole genome shotgun (WGS) entry which is preliminary data.</text>
</comment>
<evidence type="ECO:0000256" key="4">
    <source>
        <dbReference type="ARBA" id="ARBA00022723"/>
    </source>
</evidence>
<keyword evidence="8" id="KW-0170">Cobalt</keyword>
<dbReference type="Proteomes" id="UP001142055">
    <property type="component" value="Chromosome 2"/>
</dbReference>
<evidence type="ECO:0000256" key="7">
    <source>
        <dbReference type="ARBA" id="ARBA00023235"/>
    </source>
</evidence>
<evidence type="ECO:0000256" key="9">
    <source>
        <dbReference type="ARBA" id="ARBA00050406"/>
    </source>
</evidence>
<evidence type="ECO:0000256" key="6">
    <source>
        <dbReference type="ARBA" id="ARBA00023136"/>
    </source>
</evidence>
<evidence type="ECO:0000256" key="13">
    <source>
        <dbReference type="ARBA" id="ARBA00081771"/>
    </source>
</evidence>
<dbReference type="EC" id="5.1.99.1" evidence="11"/>
<keyword evidence="5 14" id="KW-1133">Transmembrane helix</keyword>
<keyword evidence="17" id="KW-1185">Reference proteome</keyword>
<gene>
    <name evidence="16" type="ORF">RDWZM_006491</name>
</gene>
<dbReference type="PROSITE" id="PS51819">
    <property type="entry name" value="VOC"/>
    <property type="match status" value="1"/>
</dbReference>
<evidence type="ECO:0000256" key="5">
    <source>
        <dbReference type="ARBA" id="ARBA00022989"/>
    </source>
</evidence>
<dbReference type="SUPFAM" id="SSF54593">
    <property type="entry name" value="Glyoxalase/Bleomycin resistance protein/Dihydroxybiphenyl dioxygenase"/>
    <property type="match status" value="1"/>
</dbReference>
<dbReference type="InterPro" id="IPR051785">
    <property type="entry name" value="MMCE/EMCE_epimerase"/>
</dbReference>
<dbReference type="GO" id="GO:0046491">
    <property type="term" value="P:L-methylmalonyl-CoA metabolic process"/>
    <property type="evidence" value="ECO:0007669"/>
    <property type="project" value="TreeGrafter"/>
</dbReference>
<dbReference type="NCBIfam" id="TIGR03081">
    <property type="entry name" value="metmalonyl_epim"/>
    <property type="match status" value="1"/>
</dbReference>
<evidence type="ECO:0000313" key="16">
    <source>
        <dbReference type="EMBL" id="KAJ6220679.1"/>
    </source>
</evidence>
<dbReference type="FunFam" id="3.10.180.10:FF:000003">
    <property type="entry name" value="Methylmalonyl-CoA epimerase, mitochondrial"/>
    <property type="match status" value="1"/>
</dbReference>
<dbReference type="Pfam" id="PF14880">
    <property type="entry name" value="COX14"/>
    <property type="match status" value="1"/>
</dbReference>
<keyword evidence="7" id="KW-0413">Isomerase</keyword>
<sequence>MPFLQGDLLNTAITNHRMMIKHPKPSYQKVLGAAHRSFVYASITFTVLTTAYIGYSFFQHYKIVKQRKELGQNLPKISTSSEELKDYLSKRFQSSNSPSWKILRLNHIALGTPQIESASEFYKTKLNLKPSEKHPQPDHGVNTVFVDVGNTKLELLDQLGSDSPIKAFMSKNQLGGVHHLCFEVDDIEAAVADLKSKGIRLLSEKTKIGAHGKPVMFIHPKDCGGVLIELEEA</sequence>